<name>A0A0D2NRW5_HYPSF</name>
<dbReference type="Pfam" id="PF14737">
    <property type="entry name" value="DUF4470"/>
    <property type="match status" value="1"/>
</dbReference>
<dbReference type="AlphaFoldDB" id="A0A0D2NRW5"/>
<dbReference type="PROSITE" id="PS50005">
    <property type="entry name" value="TPR"/>
    <property type="match status" value="1"/>
</dbReference>
<reference evidence="4" key="1">
    <citation type="submission" date="2014-04" db="EMBL/GenBank/DDBJ databases">
        <title>Evolutionary Origins and Diversification of the Mycorrhizal Mutualists.</title>
        <authorList>
            <consortium name="DOE Joint Genome Institute"/>
            <consortium name="Mycorrhizal Genomics Consortium"/>
            <person name="Kohler A."/>
            <person name="Kuo A."/>
            <person name="Nagy L.G."/>
            <person name="Floudas D."/>
            <person name="Copeland A."/>
            <person name="Barry K.W."/>
            <person name="Cichocki N."/>
            <person name="Veneault-Fourrey C."/>
            <person name="LaButti K."/>
            <person name="Lindquist E.A."/>
            <person name="Lipzen A."/>
            <person name="Lundell T."/>
            <person name="Morin E."/>
            <person name="Murat C."/>
            <person name="Riley R."/>
            <person name="Ohm R."/>
            <person name="Sun H."/>
            <person name="Tunlid A."/>
            <person name="Henrissat B."/>
            <person name="Grigoriev I.V."/>
            <person name="Hibbett D.S."/>
            <person name="Martin F."/>
        </authorList>
    </citation>
    <scope>NUCLEOTIDE SEQUENCE [LARGE SCALE GENOMIC DNA]</scope>
    <source>
        <strain evidence="4">FD-334 SS-4</strain>
    </source>
</reference>
<dbReference type="Gene3D" id="1.25.40.10">
    <property type="entry name" value="Tetratricopeptide repeat domain"/>
    <property type="match status" value="1"/>
</dbReference>
<keyword evidence="4" id="KW-1185">Reference proteome</keyword>
<organism evidence="3 4">
    <name type="scientific">Hypholoma sublateritium (strain FD-334 SS-4)</name>
    <dbReference type="NCBI Taxonomy" id="945553"/>
    <lineage>
        <taxon>Eukaryota</taxon>
        <taxon>Fungi</taxon>
        <taxon>Dikarya</taxon>
        <taxon>Basidiomycota</taxon>
        <taxon>Agaricomycotina</taxon>
        <taxon>Agaricomycetes</taxon>
        <taxon>Agaricomycetidae</taxon>
        <taxon>Agaricales</taxon>
        <taxon>Agaricineae</taxon>
        <taxon>Strophariaceae</taxon>
        <taxon>Hypholoma</taxon>
    </lineage>
</organism>
<protein>
    <recommendedName>
        <fullName evidence="2">DUF4470 domain-containing protein</fullName>
    </recommendedName>
</protein>
<evidence type="ECO:0000313" key="3">
    <source>
        <dbReference type="EMBL" id="KJA21534.1"/>
    </source>
</evidence>
<dbReference type="InterPro" id="IPR019734">
    <property type="entry name" value="TPR_rpt"/>
</dbReference>
<evidence type="ECO:0000313" key="4">
    <source>
        <dbReference type="Proteomes" id="UP000054270"/>
    </source>
</evidence>
<dbReference type="Proteomes" id="UP000054270">
    <property type="component" value="Unassembled WGS sequence"/>
</dbReference>
<dbReference type="InterPro" id="IPR027974">
    <property type="entry name" value="DUF4470"/>
</dbReference>
<accession>A0A0D2NRW5</accession>
<feature type="domain" description="DUF4470" evidence="2">
    <location>
        <begin position="218"/>
        <end position="306"/>
    </location>
</feature>
<proteinExistence type="predicted"/>
<dbReference type="STRING" id="945553.A0A0D2NRW5"/>
<gene>
    <name evidence="3" type="ORF">HYPSUDRAFT_41905</name>
</gene>
<dbReference type="SUPFAM" id="SSF48452">
    <property type="entry name" value="TPR-like"/>
    <property type="match status" value="1"/>
</dbReference>
<evidence type="ECO:0000259" key="2">
    <source>
        <dbReference type="Pfam" id="PF14737"/>
    </source>
</evidence>
<feature type="repeat" description="TPR" evidence="1">
    <location>
        <begin position="2"/>
        <end position="35"/>
    </location>
</feature>
<evidence type="ECO:0000256" key="1">
    <source>
        <dbReference type="PROSITE-ProRule" id="PRU00339"/>
    </source>
</evidence>
<dbReference type="InterPro" id="IPR011990">
    <property type="entry name" value="TPR-like_helical_dom_sf"/>
</dbReference>
<dbReference type="EMBL" id="KN817557">
    <property type="protein sequence ID" value="KJA21534.1"/>
    <property type="molecule type" value="Genomic_DNA"/>
</dbReference>
<sequence>MAEAASTQGGTFYKDGQYTKAQECYETAIRLSPKEPKYPSNLSAVLYEAGKYSKAITAIRLSWHLLQAKNEVAGQSPTPTVADPLAVKLAIRFAKACSHRFYSEEEPQAGDKFKDIDEEIESLLLCPADVDDVKIKDLQAAWLQWRELRDSKVQQSLEECEAEKTAARKRLRSISIFKSPEEPTLEYYTFGHDDVHSFLNGINHSLDYSLDRNKDYADKHVWSFLFGGSGDARHAFGTLVHLSQKFNKAAKLRPTNAFEVRLTLMDIHPASLARVIVVISLIQQVLHARLSKDTARTTELFTTLFYVYATYLMPDYCRQIVMDTAKALVDELPEKKNSLSECLFINEQSLPAIVDVLKYWSTPLRKTPKQFIKNNSMNCLDPYENFATSMVGSDVEQQRQKAASIRNQKAGGDIYGDPAAEKTVYERTWALIPPRSLLPRHPALAKLVKEYLSASDSLYAAAKREVEETWKVNHTIFDKYSTEHPDHGHGYPNIDADFLDTATFRKFVEEFRHGPPPSFCRGGANFTTMTHFFSLVADAMSVLQNALVVEVVVSDVMTGTAKLLAGDLGARPKNAPMHYTRAWLSNVPDYTNGLLNNVVHITPYLEPKGLVLWNCLLNTGNWKTVTDYCYNYTLLLPKDVPRFLGCKVVNPKDSLWFDVAIQKMDLPLPLEKLASKKELHDWLGHLLMSTICSGYPSLPPFKVEMPNNLGAFMHVLMHLHRVGFPPHWIGDFMQSVVSNNLVTSLEPYQGRLPVPIPKQVKSEKTRRVHLDGWHAGLQVLIAAARDALPFALSLPADFPSLSDIATYSATVTRVDLTRDPRGSVWGPLTGPFSLAVGALFFRGKGRTGNNLPEMLFGLLQGMPVAAGLADPCVQVVLGLEHVDLLLGKVSWKMGRAWHARMVREGWVMMLFRTDLRAAVTKQVDAKLWIEIV</sequence>
<dbReference type="OrthoDB" id="2423701at2759"/>
<dbReference type="OMA" id="TRTATCW"/>
<keyword evidence="1" id="KW-0802">TPR repeat</keyword>